<dbReference type="GO" id="GO:0097216">
    <property type="term" value="F:guanosine tetraphosphate binding"/>
    <property type="evidence" value="ECO:0007669"/>
    <property type="project" value="UniProtKB-ARBA"/>
</dbReference>
<dbReference type="NCBIfam" id="NF001964">
    <property type="entry name" value="PRK00741.1"/>
    <property type="match status" value="1"/>
</dbReference>
<keyword evidence="5 8" id="KW-0648">Protein biosynthesis</keyword>
<reference evidence="11" key="2">
    <citation type="submission" date="2020-09" db="EMBL/GenBank/DDBJ databases">
        <authorList>
            <person name="Sun Q."/>
            <person name="Zhou Y."/>
        </authorList>
    </citation>
    <scope>NUCLEOTIDE SEQUENCE</scope>
    <source>
        <strain evidence="11">CGMCC 1.16012</strain>
    </source>
</reference>
<evidence type="ECO:0000256" key="9">
    <source>
        <dbReference type="NCBIfam" id="TIGR00503"/>
    </source>
</evidence>
<dbReference type="InterPro" id="IPR053905">
    <property type="entry name" value="EF-G-like_DII"/>
</dbReference>
<evidence type="ECO:0000259" key="10">
    <source>
        <dbReference type="PROSITE" id="PS51722"/>
    </source>
</evidence>
<dbReference type="InterPro" id="IPR027417">
    <property type="entry name" value="P-loop_NTPase"/>
</dbReference>
<keyword evidence="6 8" id="KW-0342">GTP-binding</keyword>
<evidence type="ECO:0000256" key="5">
    <source>
        <dbReference type="ARBA" id="ARBA00022917"/>
    </source>
</evidence>
<dbReference type="InterPro" id="IPR005225">
    <property type="entry name" value="Small_GTP-bd"/>
</dbReference>
<proteinExistence type="inferred from homology"/>
<dbReference type="Proteomes" id="UP000606730">
    <property type="component" value="Unassembled WGS sequence"/>
</dbReference>
<gene>
    <name evidence="8 11" type="primary">prfC</name>
    <name evidence="11" type="ORF">GCM10011517_12580</name>
</gene>
<dbReference type="SUPFAM" id="SSF54980">
    <property type="entry name" value="EF-G C-terminal domain-like"/>
    <property type="match status" value="1"/>
</dbReference>
<dbReference type="InterPro" id="IPR041732">
    <property type="entry name" value="RF3_GTP-bd"/>
</dbReference>
<reference evidence="11" key="1">
    <citation type="journal article" date="2014" name="Int. J. Syst. Evol. Microbiol.">
        <title>Complete genome sequence of Corynebacterium casei LMG S-19264T (=DSM 44701T), isolated from a smear-ripened cheese.</title>
        <authorList>
            <consortium name="US DOE Joint Genome Institute (JGI-PGF)"/>
            <person name="Walter F."/>
            <person name="Albersmeier A."/>
            <person name="Kalinowski J."/>
            <person name="Ruckert C."/>
        </authorList>
    </citation>
    <scope>NUCLEOTIDE SEQUENCE</scope>
    <source>
        <strain evidence="11">CGMCC 1.16012</strain>
    </source>
</reference>
<dbReference type="GO" id="GO:0006449">
    <property type="term" value="P:regulation of translational termination"/>
    <property type="evidence" value="ECO:0007669"/>
    <property type="project" value="UniProtKB-UniRule"/>
</dbReference>
<dbReference type="FunFam" id="3.30.70.3280:FF:000001">
    <property type="entry name" value="Peptide chain release factor 3"/>
    <property type="match status" value="1"/>
</dbReference>
<dbReference type="SUPFAM" id="SSF52540">
    <property type="entry name" value="P-loop containing nucleoside triphosphate hydrolases"/>
    <property type="match status" value="1"/>
</dbReference>
<comment type="similarity">
    <text evidence="2 8">Belongs to the TRAFAC class translation factor GTPase superfamily. Classic translation factor GTPase family. PrfC subfamily.</text>
</comment>
<dbReference type="AlphaFoldDB" id="A0A917EK54"/>
<feature type="binding site" evidence="8">
    <location>
        <begin position="32"/>
        <end position="39"/>
    </location>
    <ligand>
        <name>GTP</name>
        <dbReference type="ChEBI" id="CHEBI:37565"/>
    </ligand>
</feature>
<dbReference type="InterPro" id="IPR035647">
    <property type="entry name" value="EFG_III/V"/>
</dbReference>
<dbReference type="Pfam" id="PF00009">
    <property type="entry name" value="GTP_EFTU"/>
    <property type="match status" value="1"/>
</dbReference>
<dbReference type="Gene3D" id="3.40.50.300">
    <property type="entry name" value="P-loop containing nucleotide triphosphate hydrolases"/>
    <property type="match status" value="2"/>
</dbReference>
<dbReference type="CDD" id="cd04169">
    <property type="entry name" value="RF3"/>
    <property type="match status" value="1"/>
</dbReference>
<comment type="function">
    <text evidence="7 8">Increases the formation of ribosomal termination complexes and stimulates activities of RF-1 and RF-2. It binds guanine nucleotides and has strong preference for UGA stop codons. It may interact directly with the ribosome. The stimulation of RF-1 and RF-2 is significantly reduced by GTP and GDP, but not by GMP.</text>
</comment>
<sequence>MDRYIAPMLDNASNRPELPPEIARRRTFAIISHPDAGKTTLTEKFLLYGGAIQMAGQVRAKGEARRTRSDFMKMEQDRGISVSASAMSFDFDKYRFNLVDTPGHSDFSEDTYRTLTAVDAAVMVIDGAKGVESQTRKLFEVCRLRDLPILTFCNKMDRESRDTFEIIDEIQENLAIDVTPASWPIGVGREFLGCYDLLRDRLELMDRADRNKVAESIAIEGLDDPKLEEHIPANLLEQLREEVEMARELLPPLDPQALLDGTLTPIWFGSAINSFGVKELMDGIAKYGPEPQIQAAEPRKIAPEEKKVSGFVFKVQANMDAKHRDRVAFVRMASGHFKRGMKLTHVRSKKPMAISNPVMFLASDRELAEEAWAGDIIGIPNHGQLRIGDTLTEGEALRVTGIPSFAPELLRACRAGDPLKAKHLEKALMQFAEEGAAKVFKPMIGSGFVVGVVGQLQFEVLASRIELEYGLPVRFEPTQFTSARWITGPEKDVDAFVNKNKGHISYDNDGDLVYMTRLQWDIDRIERDHPELTLSATKEMQV</sequence>
<dbReference type="FunFam" id="2.40.30.10:FF:000040">
    <property type="entry name" value="Peptide chain release factor 3"/>
    <property type="match status" value="1"/>
</dbReference>
<dbReference type="Pfam" id="PF22042">
    <property type="entry name" value="EF-G_D2"/>
    <property type="match status" value="1"/>
</dbReference>
<name>A0A917EK54_9RHOB</name>
<dbReference type="InterPro" id="IPR031157">
    <property type="entry name" value="G_TR_CS"/>
</dbReference>
<dbReference type="Pfam" id="PF16658">
    <property type="entry name" value="RF3_C"/>
    <property type="match status" value="1"/>
</dbReference>
<dbReference type="InterPro" id="IPR000795">
    <property type="entry name" value="T_Tr_GTP-bd_dom"/>
</dbReference>
<evidence type="ECO:0000256" key="2">
    <source>
        <dbReference type="ARBA" id="ARBA00009978"/>
    </source>
</evidence>
<evidence type="ECO:0000256" key="4">
    <source>
        <dbReference type="ARBA" id="ARBA00022741"/>
    </source>
</evidence>
<dbReference type="PRINTS" id="PR00315">
    <property type="entry name" value="ELONGATNFCT"/>
</dbReference>
<dbReference type="PANTHER" id="PTHR43556:SF2">
    <property type="entry name" value="PEPTIDE CHAIN RELEASE FACTOR RF3"/>
    <property type="match status" value="1"/>
</dbReference>
<feature type="binding site" evidence="8">
    <location>
        <begin position="154"/>
        <end position="157"/>
    </location>
    <ligand>
        <name>GTP</name>
        <dbReference type="ChEBI" id="CHEBI:37565"/>
    </ligand>
</feature>
<dbReference type="Gene3D" id="3.30.70.3280">
    <property type="entry name" value="Peptide chain release factor 3, domain III"/>
    <property type="match status" value="1"/>
</dbReference>
<evidence type="ECO:0000313" key="12">
    <source>
        <dbReference type="Proteomes" id="UP000606730"/>
    </source>
</evidence>
<feature type="domain" description="Tr-type G" evidence="10">
    <location>
        <begin position="23"/>
        <end position="292"/>
    </location>
</feature>
<comment type="caution">
    <text evidence="11">The sequence shown here is derived from an EMBL/GenBank/DDBJ whole genome shotgun (WGS) entry which is preliminary data.</text>
</comment>
<dbReference type="GO" id="GO:0005829">
    <property type="term" value="C:cytosol"/>
    <property type="evidence" value="ECO:0007669"/>
    <property type="project" value="TreeGrafter"/>
</dbReference>
<evidence type="ECO:0000256" key="3">
    <source>
        <dbReference type="ARBA" id="ARBA00022490"/>
    </source>
</evidence>
<dbReference type="InterPro" id="IPR004548">
    <property type="entry name" value="PrfC"/>
</dbReference>
<dbReference type="NCBIfam" id="TIGR00503">
    <property type="entry name" value="prfC"/>
    <property type="match status" value="1"/>
</dbReference>
<dbReference type="FunFam" id="3.40.50.300:FF:000902">
    <property type="entry name" value="Peptide chain release factor 3"/>
    <property type="match status" value="1"/>
</dbReference>
<keyword evidence="4 8" id="KW-0547">Nucleotide-binding</keyword>
<dbReference type="SUPFAM" id="SSF50447">
    <property type="entry name" value="Translation proteins"/>
    <property type="match status" value="1"/>
</dbReference>
<evidence type="ECO:0000256" key="8">
    <source>
        <dbReference type="HAMAP-Rule" id="MF_00072"/>
    </source>
</evidence>
<comment type="subcellular location">
    <subcellularLocation>
        <location evidence="1 8">Cytoplasm</location>
    </subcellularLocation>
</comment>
<protein>
    <recommendedName>
        <fullName evidence="8 9">Peptide chain release factor 3</fullName>
        <shortName evidence="8">RF-3</shortName>
    </recommendedName>
</protein>
<evidence type="ECO:0000313" key="11">
    <source>
        <dbReference type="EMBL" id="GGE46386.1"/>
    </source>
</evidence>
<dbReference type="PANTHER" id="PTHR43556">
    <property type="entry name" value="PEPTIDE CHAIN RELEASE FACTOR RF3"/>
    <property type="match status" value="1"/>
</dbReference>
<feature type="binding site" evidence="8">
    <location>
        <begin position="100"/>
        <end position="104"/>
    </location>
    <ligand>
        <name>GTP</name>
        <dbReference type="ChEBI" id="CHEBI:37565"/>
    </ligand>
</feature>
<organism evidence="11 12">
    <name type="scientific">Actibacterium pelagium</name>
    <dbReference type="NCBI Taxonomy" id="2029103"/>
    <lineage>
        <taxon>Bacteria</taxon>
        <taxon>Pseudomonadati</taxon>
        <taxon>Pseudomonadota</taxon>
        <taxon>Alphaproteobacteria</taxon>
        <taxon>Rhodobacterales</taxon>
        <taxon>Roseobacteraceae</taxon>
        <taxon>Actibacterium</taxon>
    </lineage>
</organism>
<dbReference type="InterPro" id="IPR032090">
    <property type="entry name" value="RF3_C"/>
</dbReference>
<dbReference type="HAMAP" id="MF_00072">
    <property type="entry name" value="Rel_fac_3"/>
    <property type="match status" value="1"/>
</dbReference>
<dbReference type="NCBIfam" id="TIGR00231">
    <property type="entry name" value="small_GTP"/>
    <property type="match status" value="1"/>
</dbReference>
<dbReference type="EMBL" id="BMKN01000001">
    <property type="protein sequence ID" value="GGE46386.1"/>
    <property type="molecule type" value="Genomic_DNA"/>
</dbReference>
<dbReference type="PROSITE" id="PS00301">
    <property type="entry name" value="G_TR_1"/>
    <property type="match status" value="1"/>
</dbReference>
<dbReference type="InterPro" id="IPR009000">
    <property type="entry name" value="Transl_B-barrel_sf"/>
</dbReference>
<dbReference type="GO" id="GO:0016150">
    <property type="term" value="F:translation release factor activity, codon nonspecific"/>
    <property type="evidence" value="ECO:0007669"/>
    <property type="project" value="TreeGrafter"/>
</dbReference>
<evidence type="ECO:0000256" key="6">
    <source>
        <dbReference type="ARBA" id="ARBA00023134"/>
    </source>
</evidence>
<keyword evidence="12" id="KW-1185">Reference proteome</keyword>
<keyword evidence="3 8" id="KW-0963">Cytoplasm</keyword>
<evidence type="ECO:0000256" key="7">
    <source>
        <dbReference type="ARBA" id="ARBA00025017"/>
    </source>
</evidence>
<evidence type="ECO:0000256" key="1">
    <source>
        <dbReference type="ARBA" id="ARBA00004496"/>
    </source>
</evidence>
<dbReference type="PROSITE" id="PS51722">
    <property type="entry name" value="G_TR_2"/>
    <property type="match status" value="1"/>
</dbReference>
<dbReference type="InterPro" id="IPR038467">
    <property type="entry name" value="RF3_dom_3_sf"/>
</dbReference>
<dbReference type="GO" id="GO:0005525">
    <property type="term" value="F:GTP binding"/>
    <property type="evidence" value="ECO:0007669"/>
    <property type="project" value="UniProtKB-UniRule"/>
</dbReference>
<accession>A0A917EK54</accession>
<dbReference type="GO" id="GO:0016149">
    <property type="term" value="F:translation release factor activity, codon specific"/>
    <property type="evidence" value="ECO:0007669"/>
    <property type="project" value="UniProtKB-UniRule"/>
</dbReference>
<dbReference type="GO" id="GO:0003924">
    <property type="term" value="F:GTPase activity"/>
    <property type="evidence" value="ECO:0007669"/>
    <property type="project" value="InterPro"/>
</dbReference>